<evidence type="ECO:0000313" key="3">
    <source>
        <dbReference type="Proteomes" id="UP000178249"/>
    </source>
</evidence>
<feature type="transmembrane region" description="Helical" evidence="1">
    <location>
        <begin position="62"/>
        <end position="81"/>
    </location>
</feature>
<accession>A0A1F6C4Y1</accession>
<feature type="transmembrane region" description="Helical" evidence="1">
    <location>
        <begin position="134"/>
        <end position="158"/>
    </location>
</feature>
<organism evidence="2 3">
    <name type="scientific">Candidatus Kaiserbacteria bacterium RIFCSPHIGHO2_01_FULL_48_10</name>
    <dbReference type="NCBI Taxonomy" id="1798476"/>
    <lineage>
        <taxon>Bacteria</taxon>
        <taxon>Candidatus Kaiseribacteriota</taxon>
    </lineage>
</organism>
<proteinExistence type="predicted"/>
<evidence type="ECO:0000313" key="2">
    <source>
        <dbReference type="EMBL" id="OGG44153.1"/>
    </source>
</evidence>
<keyword evidence="1" id="KW-1133">Transmembrane helix</keyword>
<evidence type="ECO:0008006" key="4">
    <source>
        <dbReference type="Google" id="ProtNLM"/>
    </source>
</evidence>
<dbReference type="AlphaFoldDB" id="A0A1F6C4Y1"/>
<dbReference type="EMBL" id="MFKP01000020">
    <property type="protein sequence ID" value="OGG44153.1"/>
    <property type="molecule type" value="Genomic_DNA"/>
</dbReference>
<keyword evidence="1" id="KW-0812">Transmembrane</keyword>
<sequence>MSVATFGIYDIYWFYKNFRAIKEADKSTILPFWRAIFVIIFCYGLFCRITASAIQRGFDKKISAGSLAVLYIVFNFIGQVSSRGDDGNFIFDILFLISFLSIFPLIEIQKAINYNNVHMDNSYEPLDTFSGLEIFFVLLGGILWALYFLGIVLGFLLIP</sequence>
<feature type="transmembrane region" description="Helical" evidence="1">
    <location>
        <begin position="32"/>
        <end position="50"/>
    </location>
</feature>
<protein>
    <recommendedName>
        <fullName evidence="4">DUF4234 domain-containing protein</fullName>
    </recommendedName>
</protein>
<name>A0A1F6C4Y1_9BACT</name>
<evidence type="ECO:0000256" key="1">
    <source>
        <dbReference type="SAM" id="Phobius"/>
    </source>
</evidence>
<feature type="transmembrane region" description="Helical" evidence="1">
    <location>
        <begin position="87"/>
        <end position="106"/>
    </location>
</feature>
<gene>
    <name evidence="2" type="ORF">A2841_00405</name>
</gene>
<reference evidence="2 3" key="1">
    <citation type="journal article" date="2016" name="Nat. Commun.">
        <title>Thousands of microbial genomes shed light on interconnected biogeochemical processes in an aquifer system.</title>
        <authorList>
            <person name="Anantharaman K."/>
            <person name="Brown C.T."/>
            <person name="Hug L.A."/>
            <person name="Sharon I."/>
            <person name="Castelle C.J."/>
            <person name="Probst A.J."/>
            <person name="Thomas B.C."/>
            <person name="Singh A."/>
            <person name="Wilkins M.J."/>
            <person name="Karaoz U."/>
            <person name="Brodie E.L."/>
            <person name="Williams K.H."/>
            <person name="Hubbard S.S."/>
            <person name="Banfield J.F."/>
        </authorList>
    </citation>
    <scope>NUCLEOTIDE SEQUENCE [LARGE SCALE GENOMIC DNA]</scope>
</reference>
<comment type="caution">
    <text evidence="2">The sequence shown here is derived from an EMBL/GenBank/DDBJ whole genome shotgun (WGS) entry which is preliminary data.</text>
</comment>
<dbReference type="Proteomes" id="UP000178249">
    <property type="component" value="Unassembled WGS sequence"/>
</dbReference>
<keyword evidence="1" id="KW-0472">Membrane</keyword>